<comment type="caution">
    <text evidence="3">The sequence shown here is derived from an EMBL/GenBank/DDBJ whole genome shotgun (WGS) entry which is preliminary data.</text>
</comment>
<evidence type="ECO:0000313" key="4">
    <source>
        <dbReference type="Proteomes" id="UP000195162"/>
    </source>
</evidence>
<gene>
    <name evidence="3" type="ORF">CAT59_01365</name>
</gene>
<proteinExistence type="predicted"/>
<dbReference type="InterPro" id="IPR048126">
    <property type="entry name" value="Toxin_VasX"/>
</dbReference>
<evidence type="ECO:0000313" key="3">
    <source>
        <dbReference type="EMBL" id="OTU30552.1"/>
    </source>
</evidence>
<dbReference type="NCBIfam" id="NF041559">
    <property type="entry name" value="BTH_I2691_fam"/>
    <property type="match status" value="1"/>
</dbReference>
<evidence type="ECO:0000256" key="1">
    <source>
        <dbReference type="SAM" id="Phobius"/>
    </source>
</evidence>
<feature type="transmembrane region" description="Helical" evidence="1">
    <location>
        <begin position="776"/>
        <end position="797"/>
    </location>
</feature>
<keyword evidence="1" id="KW-1133">Transmembrane helix</keyword>
<sequence length="929" mass="103555">MDKKMSENQKMILGKSKSNNLFNEAIAQQKQKQSQISVMGKTKAVGDMRNPTVAKNINKKIEESEIAKSAKQSTAANMQNSSAGQAQKECSNFCRKKGFNILPLRYTVVKDNPPALPPTLGKNVKDIQLSHLKYAVEMIDTGYIYRLVKRTSGALEWAGYKITPNGHLSYFPVGKEAPKSVPEFACKGAGHSFNSSVIAVESNPKDEAKIAYIIHTHVPMSKAKISEYEKNADKFVTEGKWQKILINGGSAQEHCIAASQFKTTVYNLNSFGKNRIDATLNKFKDEPKSLACMALYDPVGITRKLNTLRNSEFKKVMDFLAKKEGDFTNEHRLHSSQCIDSIKICLENKLLNERSQFSAQATKSIVLMGLGNELPKNLTDADDINYELEKIYKRKSKEEQERLLKEAQEKQRANKGLYTEDMGKLSRRDGEQIWVKKYKPNLDMVAKSNFDKKINALIQECLAGARAIGDDHIKWLLSKAVINALHAYDDQVQVPYGNIFYVHAMDMINGMSGVQSGQALLETWLGVEKIAKENIYMRAICYNQESLKNKYNAAAPSIIDISWDDGQNAAKTAIAAFVAADKAWQEWAADKTNNGYMLHGQKFSLLKTFYWMSELTQTAVKWSMKYTPSSEFAKKLGRLTFYTFAHSGMLAENVKKNTLYYIIPDQTLKERIKLTPEMVQNNWKKYSSPATNPRKTASQIDRIIANSSPSASLRVAGVVAIFELINFGTQISKFNIDPSVDNTLSFMSGMIATTAAILEVGSSSMEKFSFAERAAYIARTGAYFAIAGATISLIIDLKNLGKSIQEGNYYAIALGLGKSVVSFLTLAVGVSVLLNLPLMKNTSLYYNVERYALGRAILGIRAVQAGAMLSVAGIALVALEIYLKNYVLDNAMQDWCQKCAFKLKKENGEDAFKDVKEEEKEFNNAVVSV</sequence>
<keyword evidence="1" id="KW-0472">Membrane</keyword>
<dbReference type="CDD" id="cd20707">
    <property type="entry name" value="MIX_III"/>
    <property type="match status" value="1"/>
</dbReference>
<dbReference type="Proteomes" id="UP000195162">
    <property type="component" value="Unassembled WGS sequence"/>
</dbReference>
<organism evidence="3 4">
    <name type="scientific">Acinetobacter pittii</name>
    <name type="common">Acinetobacter genomosp. 3</name>
    <dbReference type="NCBI Taxonomy" id="48296"/>
    <lineage>
        <taxon>Bacteria</taxon>
        <taxon>Pseudomonadati</taxon>
        <taxon>Pseudomonadota</taxon>
        <taxon>Gammaproteobacteria</taxon>
        <taxon>Moraxellales</taxon>
        <taxon>Moraxellaceae</taxon>
        <taxon>Acinetobacter</taxon>
        <taxon>Acinetobacter calcoaceticus/baumannii complex</taxon>
    </lineage>
</organism>
<protein>
    <recommendedName>
        <fullName evidence="2">Toxin VasX N-terminal region domain-containing protein</fullName>
    </recommendedName>
</protein>
<dbReference type="Pfam" id="PF20249">
    <property type="entry name" value="VasX_N"/>
    <property type="match status" value="1"/>
</dbReference>
<feature type="transmembrane region" description="Helical" evidence="1">
    <location>
        <begin position="856"/>
        <end position="883"/>
    </location>
</feature>
<accession>A0A242UBP1</accession>
<evidence type="ECO:0000259" key="2">
    <source>
        <dbReference type="Pfam" id="PF20249"/>
    </source>
</evidence>
<dbReference type="EMBL" id="NGIR01000008">
    <property type="protein sequence ID" value="OTU30552.1"/>
    <property type="molecule type" value="Genomic_DNA"/>
</dbReference>
<name>A0A242UBP1_ACIPI</name>
<dbReference type="InterPro" id="IPR046864">
    <property type="entry name" value="VasX_N"/>
</dbReference>
<reference evidence="3 4" key="1">
    <citation type="submission" date="2017-05" db="EMBL/GenBank/DDBJ databases">
        <authorList>
            <person name="Song R."/>
            <person name="Chenine A.L."/>
            <person name="Ruprecht R.M."/>
        </authorList>
    </citation>
    <scope>NUCLEOTIDE SEQUENCE [LARGE SCALE GENOMIC DNA]</scope>
    <source>
        <strain evidence="3 4">ARLG1955</strain>
    </source>
</reference>
<dbReference type="AlphaFoldDB" id="A0A242UBP1"/>
<feature type="transmembrane region" description="Helical" evidence="1">
    <location>
        <begin position="809"/>
        <end position="836"/>
    </location>
</feature>
<feature type="domain" description="Toxin VasX N-terminal region" evidence="2">
    <location>
        <begin position="92"/>
        <end position="232"/>
    </location>
</feature>
<keyword evidence="1" id="KW-0812">Transmembrane</keyword>